<protein>
    <submittedName>
        <fullName evidence="3">Cysteine hydrolase</fullName>
    </submittedName>
</protein>
<dbReference type="EMBL" id="JALHLE010000049">
    <property type="protein sequence ID" value="MCJ2180959.1"/>
    <property type="molecule type" value="Genomic_DNA"/>
</dbReference>
<feature type="domain" description="Isochorismatase-like" evidence="2">
    <location>
        <begin position="58"/>
        <end position="257"/>
    </location>
</feature>
<evidence type="ECO:0000259" key="2">
    <source>
        <dbReference type="Pfam" id="PF00857"/>
    </source>
</evidence>
<evidence type="ECO:0000313" key="3">
    <source>
        <dbReference type="EMBL" id="MCJ2180959.1"/>
    </source>
</evidence>
<evidence type="ECO:0000313" key="4">
    <source>
        <dbReference type="Proteomes" id="UP001162880"/>
    </source>
</evidence>
<keyword evidence="1 3" id="KW-0378">Hydrolase</keyword>
<keyword evidence="4" id="KW-1185">Reference proteome</keyword>
<gene>
    <name evidence="3" type="ORF">MTR64_20505</name>
</gene>
<sequence>MTGIALPETAHWPQLGTAGRNVYHVSDAMVDMRRPQIPVKSARLEALPQSVVFDLSRSAFIVIDMQNDFCCPSGWMGSMGVDVSGAAALAAPINAVTAAFRAAGVPVIWLNWGVRPDRLNLSPGTQHPFNPTGAGAGLAGTVTTAPAGHKLLMDGSWGAQIIDDLVQAPGDIHIGKHRISGFWDTPLDSILRNLKVDTLFFAGVNADHCVLGTLMDANFHGYDTVLVEDCTATSSPDFCYQATLHNVRFCFGFTATSALLVEAVDAAPA</sequence>
<dbReference type="SUPFAM" id="SSF52499">
    <property type="entry name" value="Isochorismatase-like hydrolases"/>
    <property type="match status" value="1"/>
</dbReference>
<dbReference type="Proteomes" id="UP001162880">
    <property type="component" value="Unassembled WGS sequence"/>
</dbReference>
<evidence type="ECO:0000256" key="1">
    <source>
        <dbReference type="ARBA" id="ARBA00022801"/>
    </source>
</evidence>
<dbReference type="PANTHER" id="PTHR43540:SF9">
    <property type="entry name" value="FAMILY HYDROLASE, PUTATIVE (AFU_ORTHOLOGUE AFUA_2G08700)-RELATED"/>
    <property type="match status" value="1"/>
</dbReference>
<comment type="caution">
    <text evidence="3">The sequence shown here is derived from an EMBL/GenBank/DDBJ whole genome shotgun (WGS) entry which is preliminary data.</text>
</comment>
<name>A0ABT0B805_9SPHN</name>
<reference evidence="3" key="1">
    <citation type="submission" date="2022-03" db="EMBL/GenBank/DDBJ databases">
        <title>Identification of a novel bacterium isolated from mangrove sediments.</title>
        <authorList>
            <person name="Pan X."/>
        </authorList>
    </citation>
    <scope>NUCLEOTIDE SEQUENCE</scope>
    <source>
        <strain evidence="3">B2580</strain>
    </source>
</reference>
<proteinExistence type="predicted"/>
<dbReference type="InterPro" id="IPR036380">
    <property type="entry name" value="Isochorismatase-like_sf"/>
</dbReference>
<dbReference type="Pfam" id="PF00857">
    <property type="entry name" value="Isochorismatase"/>
    <property type="match status" value="1"/>
</dbReference>
<dbReference type="Gene3D" id="3.40.50.850">
    <property type="entry name" value="Isochorismatase-like"/>
    <property type="match status" value="1"/>
</dbReference>
<dbReference type="InterPro" id="IPR050272">
    <property type="entry name" value="Isochorismatase-like_hydrls"/>
</dbReference>
<accession>A0ABT0B805</accession>
<dbReference type="RefSeq" id="WP_243996407.1">
    <property type="nucleotide sequence ID" value="NZ_JALHLE010000049.1"/>
</dbReference>
<dbReference type="GO" id="GO:0016787">
    <property type="term" value="F:hydrolase activity"/>
    <property type="evidence" value="ECO:0007669"/>
    <property type="project" value="UniProtKB-KW"/>
</dbReference>
<dbReference type="PANTHER" id="PTHR43540">
    <property type="entry name" value="PEROXYUREIDOACRYLATE/UREIDOACRYLATE AMIDOHYDROLASE-RELATED"/>
    <property type="match status" value="1"/>
</dbReference>
<dbReference type="InterPro" id="IPR000868">
    <property type="entry name" value="Isochorismatase-like_dom"/>
</dbReference>
<organism evidence="3 4">
    <name type="scientific">Novosphingobium album</name>
    <name type="common">ex Hu et al. 2023</name>
    <dbReference type="NCBI Taxonomy" id="2930093"/>
    <lineage>
        <taxon>Bacteria</taxon>
        <taxon>Pseudomonadati</taxon>
        <taxon>Pseudomonadota</taxon>
        <taxon>Alphaproteobacteria</taxon>
        <taxon>Sphingomonadales</taxon>
        <taxon>Sphingomonadaceae</taxon>
        <taxon>Novosphingobium</taxon>
    </lineage>
</organism>
<dbReference type="CDD" id="cd00431">
    <property type="entry name" value="cysteine_hydrolases"/>
    <property type="match status" value="1"/>
</dbReference>